<dbReference type="EMBL" id="JAPDRQ010000009">
    <property type="protein sequence ID" value="KAJ9663371.1"/>
    <property type="molecule type" value="Genomic_DNA"/>
</dbReference>
<keyword evidence="2" id="KW-1185">Reference proteome</keyword>
<organism evidence="1 2">
    <name type="scientific">Neophaeococcomyces mojaviensis</name>
    <dbReference type="NCBI Taxonomy" id="3383035"/>
    <lineage>
        <taxon>Eukaryota</taxon>
        <taxon>Fungi</taxon>
        <taxon>Dikarya</taxon>
        <taxon>Ascomycota</taxon>
        <taxon>Pezizomycotina</taxon>
        <taxon>Eurotiomycetes</taxon>
        <taxon>Chaetothyriomycetidae</taxon>
        <taxon>Chaetothyriales</taxon>
        <taxon>Chaetothyriales incertae sedis</taxon>
        <taxon>Neophaeococcomyces</taxon>
    </lineage>
</organism>
<proteinExistence type="predicted"/>
<evidence type="ECO:0000313" key="2">
    <source>
        <dbReference type="Proteomes" id="UP001172386"/>
    </source>
</evidence>
<gene>
    <name evidence="1" type="ORF">H2198_000888</name>
</gene>
<accession>A0ACC3AJB0</accession>
<protein>
    <submittedName>
        <fullName evidence="1">Uncharacterized protein</fullName>
    </submittedName>
</protein>
<reference evidence="1" key="1">
    <citation type="submission" date="2022-10" db="EMBL/GenBank/DDBJ databases">
        <title>Culturing micro-colonial fungi from biological soil crusts in the Mojave desert and describing Neophaeococcomyces mojavensis, and introducing the new genera and species Taxawa tesnikishii.</title>
        <authorList>
            <person name="Kurbessoian T."/>
            <person name="Stajich J.E."/>
        </authorList>
    </citation>
    <scope>NUCLEOTIDE SEQUENCE</scope>
    <source>
        <strain evidence="1">JES_112</strain>
    </source>
</reference>
<comment type="caution">
    <text evidence="1">The sequence shown here is derived from an EMBL/GenBank/DDBJ whole genome shotgun (WGS) entry which is preliminary data.</text>
</comment>
<dbReference type="Proteomes" id="UP001172386">
    <property type="component" value="Unassembled WGS sequence"/>
</dbReference>
<name>A0ACC3AJB0_9EURO</name>
<evidence type="ECO:0000313" key="1">
    <source>
        <dbReference type="EMBL" id="KAJ9663371.1"/>
    </source>
</evidence>
<sequence length="553" mass="62772">MQSTQRWSASLFRSKWLFSAFRIPHSLPKILVRRASSIPAPPVRHSNFDDARRRRKPKVWERESDGQGLSYLEPRVKPRRIEDDKSGLIDTNSLLNTLVAHQKANAQQIEIKEIATDASSLWVSKIGDWSYKRMALEKENTLEVQGPLDYEGKPRPLALDWEIIGDVPRYLRLPWMKELDAKGASTEPALQRLKSEIQAADTFFSPTAEEADAAQRALSDIESCVKKATKGLERLDLIGSRASGLATALSDLDLNFVPKDSVQQPHTSPLTKVWRHIRFVRPQGGPILASYYAKQARVPIIVGTHGSTGLEFQIQNATTGYGSLELVKGLRAEWPTLQALFKVLKQALQMRGLCKGQHGGITSYPLLNMIVVSLKLHQGHTNPHDSSKQLLEFLRFWSEIDFYATGITHHPSKYLWSRLGKYDKENPLTAFNAIDLITQDPIAAIPVQFDVRKNLIDIHEGRDHFRMTLHDPANPYNDLGRSAHLIKHIQATFMVMHEKLKEDMSNWDQRIRVDGQAEVRPVSLLRSLIEGDYSIYNMHRRRLCPPKQEGTNG</sequence>